<evidence type="ECO:0000259" key="2">
    <source>
        <dbReference type="Pfam" id="PF18427"/>
    </source>
</evidence>
<dbReference type="Proteomes" id="UP000271256">
    <property type="component" value="Unassembled WGS sequence"/>
</dbReference>
<evidence type="ECO:0000313" key="3">
    <source>
        <dbReference type="EMBL" id="RKO67864.1"/>
    </source>
</evidence>
<dbReference type="InterPro" id="IPR043129">
    <property type="entry name" value="ATPase_NBD"/>
</dbReference>
<reference evidence="3 4" key="1">
    <citation type="submission" date="2018-10" db="EMBL/GenBank/DDBJ databases">
        <authorList>
            <person name="Grouzdev D.S."/>
            <person name="Krutkina M.S."/>
            <person name="Tourova T.P."/>
            <person name="Nazina T.N."/>
        </authorList>
    </citation>
    <scope>NUCLEOTIDE SEQUENCE [LARGE SCALE GENOMIC DNA]</scope>
    <source>
        <strain evidence="3 4">435</strain>
    </source>
</reference>
<dbReference type="Gene3D" id="3.30.420.40">
    <property type="match status" value="2"/>
</dbReference>
<feature type="domain" description="Diol dehydratase reactivase ATPase-like" evidence="1">
    <location>
        <begin position="275"/>
        <end position="602"/>
    </location>
</feature>
<evidence type="ECO:0000313" key="4">
    <source>
        <dbReference type="Proteomes" id="UP000271256"/>
    </source>
</evidence>
<comment type="caution">
    <text evidence="3">The sequence shown here is derived from an EMBL/GenBank/DDBJ whole genome shotgun (WGS) entry which is preliminary data.</text>
</comment>
<sequence length="613" mass="64464">MTIIAGVDIGNNSTEVALAKVEAGGRVSFLASSLVPTTGIKGTVDNVPGVKRALEEAVARAGCRLSDISLLRLNEATPVIADVAMEAITETVITESTMIGHNPATPGGTGLGVGTTVPVDQLPSCAPGDRVVAVVPASITYDTAARLINQALDKGVDVQGAIAQRDDGVLIYNRVKKPIPVVDEVQYLERVPLSMRAAVEVAPPGGVIQTLSNPYGIATVFELTPEETRNVVPVARALTGNRSAVVIKTPAGDVKERRIPAGRVILEGEKGRAEVDLEEGAGQIMAALDRMAPLMDASGTPGTNVGGMLEKVRQVMADLSGQSRDEVRIRDILAVDTLVPQRVVGGLAGEFSNENAVALAAMVRTSRFPMEEIARRLEAELGFRVEVGGVEAQMAILGALTTPGVDRPVAILDLGGGSTDAAFINQEGKLSFVHLAGAGELVTMLIASELGLEDRHLAEEIKRYPLAKVESLFHIRMEDGTVVFYDQALDPGVFGRVVVVKEGSELVPVPVSESVEKIRAVRRSAKEKVFVTNAFRALSQVAPGQNIRLIDFVVLVGGSALDFEVPHLISDALAHYGVVTGRANIRGTEGPRNAVATGLVLSAVDGRVGGTRR</sequence>
<name>A0A494X510_9FIRM</name>
<dbReference type="RefSeq" id="WP_121452253.1">
    <property type="nucleotide sequence ID" value="NZ_RBWE01000001.1"/>
</dbReference>
<keyword evidence="4" id="KW-1185">Reference proteome</keyword>
<protein>
    <submittedName>
        <fullName evidence="3">Diol dehydratase reactivase subunit alpha</fullName>
    </submittedName>
</protein>
<dbReference type="Gene3D" id="2.40.50.140">
    <property type="entry name" value="Nucleic acid-binding proteins"/>
    <property type="match status" value="1"/>
</dbReference>
<dbReference type="EMBL" id="RBWE01000001">
    <property type="protein sequence ID" value="RKO67864.1"/>
    <property type="molecule type" value="Genomic_DNA"/>
</dbReference>
<proteinExistence type="predicted"/>
<dbReference type="AlphaFoldDB" id="A0A494X510"/>
<feature type="domain" description="DD-reactivating factor swiveling" evidence="2">
    <location>
        <begin position="93"/>
        <end position="254"/>
    </location>
</feature>
<dbReference type="InterPro" id="IPR012340">
    <property type="entry name" value="NA-bd_OB-fold"/>
</dbReference>
<accession>A0A494X510</accession>
<dbReference type="OrthoDB" id="4676896at2"/>
<dbReference type="InterPro" id="IPR040916">
    <property type="entry name" value="DDR_swiveling"/>
</dbReference>
<organism evidence="3 4">
    <name type="scientific">Desulfofundulus salinus</name>
    <dbReference type="NCBI Taxonomy" id="2419843"/>
    <lineage>
        <taxon>Bacteria</taxon>
        <taxon>Bacillati</taxon>
        <taxon>Bacillota</taxon>
        <taxon>Clostridia</taxon>
        <taxon>Eubacteriales</taxon>
        <taxon>Peptococcaceae</taxon>
        <taxon>Desulfofundulus</taxon>
    </lineage>
</organism>
<dbReference type="NCBIfam" id="TIGR04491">
    <property type="entry name" value="reactive_PduG"/>
    <property type="match status" value="1"/>
</dbReference>
<dbReference type="SUPFAM" id="SSF82317">
    <property type="entry name" value="Swiveling domain of dehydratase reactivase alpha subunit"/>
    <property type="match status" value="1"/>
</dbReference>
<dbReference type="Gene3D" id="3.90.470.30">
    <property type="match status" value="1"/>
</dbReference>
<dbReference type="SUPFAM" id="SSF53067">
    <property type="entry name" value="Actin-like ATPase domain"/>
    <property type="match status" value="2"/>
</dbReference>
<dbReference type="InterPro" id="IPR028975">
    <property type="entry name" value="DDRA_swiveling_dom_sf"/>
</dbReference>
<dbReference type="Pfam" id="PF18427">
    <property type="entry name" value="DDR_swiveling"/>
    <property type="match status" value="1"/>
</dbReference>
<gene>
    <name evidence="3" type="ORF">D7024_13565</name>
</gene>
<dbReference type="InterPro" id="IPR009191">
    <property type="entry name" value="DDRA"/>
</dbReference>
<dbReference type="Pfam" id="PF08841">
    <property type="entry name" value="DDR"/>
    <property type="match status" value="1"/>
</dbReference>
<dbReference type="Gene3D" id="3.50.30.70">
    <property type="entry name" value="Swiveling domain of dehydratase reactivase alpha subunit"/>
    <property type="match status" value="1"/>
</dbReference>
<dbReference type="InterPro" id="IPR030994">
    <property type="entry name" value="DDR_dom"/>
</dbReference>
<evidence type="ECO:0000259" key="1">
    <source>
        <dbReference type="Pfam" id="PF08841"/>
    </source>
</evidence>